<keyword evidence="1 6" id="KW-0963">Cytoplasm</keyword>
<gene>
    <name evidence="6" type="primary">khpB</name>
    <name evidence="6" type="synonym">eloR</name>
    <name evidence="8" type="ORF">CBF37_10190</name>
</gene>
<keyword evidence="2 6" id="KW-0694">RNA-binding</keyword>
<dbReference type="CDD" id="cd02414">
    <property type="entry name" value="KH-II_Jag"/>
    <property type="match status" value="1"/>
</dbReference>
<dbReference type="InterPro" id="IPR034079">
    <property type="entry name" value="R3H_KhpB"/>
</dbReference>
<dbReference type="Gene3D" id="3.30.1370.50">
    <property type="entry name" value="R3H-like domain"/>
    <property type="match status" value="1"/>
</dbReference>
<dbReference type="GO" id="GO:0003723">
    <property type="term" value="F:RNA binding"/>
    <property type="evidence" value="ECO:0007669"/>
    <property type="project" value="UniProtKB-UniRule"/>
</dbReference>
<dbReference type="CDD" id="cd02644">
    <property type="entry name" value="R3H_jag"/>
    <property type="match status" value="1"/>
</dbReference>
<dbReference type="RefSeq" id="WP_125984641.1">
    <property type="nucleotide sequence ID" value="NZ_NGJS01000019.1"/>
</dbReference>
<dbReference type="Pfam" id="PF13083">
    <property type="entry name" value="KH_KhpA-B"/>
    <property type="match status" value="1"/>
</dbReference>
<evidence type="ECO:0000256" key="6">
    <source>
        <dbReference type="HAMAP-Rule" id="MF_00867"/>
    </source>
</evidence>
<proteinExistence type="inferred from homology"/>
<dbReference type="InterPro" id="IPR001374">
    <property type="entry name" value="R3H_dom"/>
</dbReference>
<accession>A0A429ZU39</accession>
<dbReference type="EMBL" id="NGJS01000019">
    <property type="protein sequence ID" value="RST97141.1"/>
    <property type="molecule type" value="Genomic_DNA"/>
</dbReference>
<dbReference type="SMART" id="SM01245">
    <property type="entry name" value="Jag_N"/>
    <property type="match status" value="1"/>
</dbReference>
<feature type="domain" description="R3H" evidence="7">
    <location>
        <begin position="200"/>
        <end position="266"/>
    </location>
</feature>
<evidence type="ECO:0000313" key="8">
    <source>
        <dbReference type="EMBL" id="RST97141.1"/>
    </source>
</evidence>
<dbReference type="OrthoDB" id="9794483at2"/>
<dbReference type="InterPro" id="IPR032782">
    <property type="entry name" value="KhpB_N"/>
</dbReference>
<evidence type="ECO:0000256" key="2">
    <source>
        <dbReference type="ARBA" id="ARBA00022884"/>
    </source>
</evidence>
<dbReference type="Gene3D" id="3.30.300.20">
    <property type="match status" value="1"/>
</dbReference>
<dbReference type="PROSITE" id="PS51061">
    <property type="entry name" value="R3H"/>
    <property type="match status" value="1"/>
</dbReference>
<evidence type="ECO:0000256" key="4">
    <source>
        <dbReference type="ARBA" id="ARBA00023186"/>
    </source>
</evidence>
<dbReference type="GO" id="GO:0005737">
    <property type="term" value="C:cytoplasm"/>
    <property type="evidence" value="ECO:0007669"/>
    <property type="project" value="UniProtKB-SubCell"/>
</dbReference>
<keyword evidence="4 6" id="KW-0143">Chaperone</keyword>
<evidence type="ECO:0000256" key="1">
    <source>
        <dbReference type="ARBA" id="ARBA00022490"/>
    </source>
</evidence>
<dbReference type="GO" id="GO:0008360">
    <property type="term" value="P:regulation of cell shape"/>
    <property type="evidence" value="ECO:0007669"/>
    <property type="project" value="UniProtKB-KW"/>
</dbReference>
<evidence type="ECO:0000256" key="5">
    <source>
        <dbReference type="ARBA" id="ARBA00023316"/>
    </source>
</evidence>
<name>A0A429ZU39_9ENTE</name>
<dbReference type="SMART" id="SM00322">
    <property type="entry name" value="KH"/>
    <property type="match status" value="1"/>
</dbReference>
<dbReference type="HAMAP" id="MF_00867">
    <property type="entry name" value="KhpB"/>
    <property type="match status" value="1"/>
</dbReference>
<dbReference type="SUPFAM" id="SSF82708">
    <property type="entry name" value="R3H domain"/>
    <property type="match status" value="1"/>
</dbReference>
<comment type="subcellular location">
    <subcellularLocation>
        <location evidence="6">Cytoplasm</location>
    </subcellularLocation>
</comment>
<dbReference type="Pfam" id="PF14804">
    <property type="entry name" value="Jag_N"/>
    <property type="match status" value="1"/>
</dbReference>
<protein>
    <recommendedName>
        <fullName evidence="6">RNA-binding protein KhpB</fullName>
    </recommendedName>
    <alternativeName>
        <fullName evidence="6">RNA-binding protein EloR</fullName>
    </alternativeName>
</protein>
<dbReference type="GO" id="GO:0071555">
    <property type="term" value="P:cell wall organization"/>
    <property type="evidence" value="ECO:0007669"/>
    <property type="project" value="UniProtKB-KW"/>
</dbReference>
<dbReference type="PANTHER" id="PTHR35800">
    <property type="entry name" value="PROTEIN JAG"/>
    <property type="match status" value="1"/>
</dbReference>
<comment type="domain">
    <text evidence="6">Has an N-terminal Jag-N domain and 2 RNA-binding domains (KH and R3H).</text>
</comment>
<keyword evidence="9" id="KW-1185">Reference proteome</keyword>
<comment type="similarity">
    <text evidence="6">Belongs to the KhpB RNA-binding protein family.</text>
</comment>
<comment type="caution">
    <text evidence="6">Lacks conserved residue(s) required for the propagation of feature annotation.</text>
</comment>
<dbReference type="GO" id="GO:0009252">
    <property type="term" value="P:peptidoglycan biosynthetic process"/>
    <property type="evidence" value="ECO:0007669"/>
    <property type="project" value="UniProtKB-UniRule"/>
</dbReference>
<dbReference type="InterPro" id="IPR036867">
    <property type="entry name" value="R3H_dom_sf"/>
</dbReference>
<dbReference type="InterPro" id="IPR039247">
    <property type="entry name" value="KhpB"/>
</dbReference>
<sequence>MPRFTGDTAEQAIESGLKALKVQRSDALISIISEGKKGFLGIGKKLAEVSIEVVEPTLTAVTEQEKTTEADLLNEKTEIKLEIPISSTEAASDNQKIDQDVEEKQVVELKGVKNLTDEQAIAELRLFLASVAKEIGAPTQVEVEPTKSCIIFHLKTDKKGLLIGKHGKVLNALQYLAQTHIHRIAENRLTISVNVGDYRERREAILKRLADRTAKEVRETGQPVFLEPMPAFERKQVHHLISNKEGLRTYSEGKEPHRYLVVELDK</sequence>
<dbReference type="InterPro" id="IPR038247">
    <property type="entry name" value="Jag_N_dom_sf"/>
</dbReference>
<evidence type="ECO:0000259" key="7">
    <source>
        <dbReference type="PROSITE" id="PS51061"/>
    </source>
</evidence>
<reference evidence="8 9" key="1">
    <citation type="submission" date="2017-05" db="EMBL/GenBank/DDBJ databases">
        <title>Vagococcus spp. assemblies.</title>
        <authorList>
            <person name="Gulvik C.A."/>
        </authorList>
    </citation>
    <scope>NUCLEOTIDE SEQUENCE [LARGE SCALE GENOMIC DNA]</scope>
    <source>
        <strain evidence="8 9">SS1995</strain>
    </source>
</reference>
<keyword evidence="5 6" id="KW-0961">Cell wall biogenesis/degradation</keyword>
<dbReference type="NCBIfam" id="NF041568">
    <property type="entry name" value="Jag_EloR"/>
    <property type="match status" value="1"/>
</dbReference>
<dbReference type="PANTHER" id="PTHR35800:SF1">
    <property type="entry name" value="RNA-BINDING PROTEIN KHPB"/>
    <property type="match status" value="1"/>
</dbReference>
<evidence type="ECO:0000256" key="3">
    <source>
        <dbReference type="ARBA" id="ARBA00022960"/>
    </source>
</evidence>
<dbReference type="SMART" id="SM00393">
    <property type="entry name" value="R3H"/>
    <property type="match status" value="1"/>
</dbReference>
<organism evidence="8 9">
    <name type="scientific">Vagococcus vulneris</name>
    <dbReference type="NCBI Taxonomy" id="1977869"/>
    <lineage>
        <taxon>Bacteria</taxon>
        <taxon>Bacillati</taxon>
        <taxon>Bacillota</taxon>
        <taxon>Bacilli</taxon>
        <taxon>Lactobacillales</taxon>
        <taxon>Enterococcaceae</taxon>
        <taxon>Vagococcus</taxon>
    </lineage>
</organism>
<dbReference type="InterPro" id="IPR004087">
    <property type="entry name" value="KH_dom"/>
</dbReference>
<keyword evidence="3 6" id="KW-0133">Cell shape</keyword>
<dbReference type="InterPro" id="IPR038008">
    <property type="entry name" value="Jag_KH"/>
</dbReference>
<dbReference type="Proteomes" id="UP000287857">
    <property type="component" value="Unassembled WGS sequence"/>
</dbReference>
<dbReference type="AlphaFoldDB" id="A0A429ZU39"/>
<dbReference type="Pfam" id="PF01424">
    <property type="entry name" value="R3H"/>
    <property type="match status" value="1"/>
</dbReference>
<evidence type="ECO:0000313" key="9">
    <source>
        <dbReference type="Proteomes" id="UP000287857"/>
    </source>
</evidence>
<dbReference type="InterPro" id="IPR015946">
    <property type="entry name" value="KH_dom-like_a/b"/>
</dbReference>
<comment type="subunit">
    <text evidence="6">Forms a complex with KhpA.</text>
</comment>
<dbReference type="Gene3D" id="3.30.30.80">
    <property type="entry name" value="probable RNA-binding protein from clostridium symbiosum atcc 14940"/>
    <property type="match status" value="1"/>
</dbReference>
<comment type="function">
    <text evidence="6">A probable RNA chaperone. Forms a complex with KhpA which binds to cellular RNA and controls its expression. Plays a role in peptidoglycan (PG) homeostasis and cell length regulation.</text>
</comment>
<comment type="caution">
    <text evidence="8">The sequence shown here is derived from an EMBL/GenBank/DDBJ whole genome shotgun (WGS) entry which is preliminary data.</text>
</comment>